<protein>
    <recommendedName>
        <fullName evidence="4">CCHC-type domain-containing protein</fullName>
    </recommendedName>
</protein>
<organism evidence="2 3">
    <name type="scientific">Xylocopa violacea</name>
    <name type="common">Violet carpenter bee</name>
    <name type="synonym">Apis violacea</name>
    <dbReference type="NCBI Taxonomy" id="135666"/>
    <lineage>
        <taxon>Eukaryota</taxon>
        <taxon>Metazoa</taxon>
        <taxon>Ecdysozoa</taxon>
        <taxon>Arthropoda</taxon>
        <taxon>Hexapoda</taxon>
        <taxon>Insecta</taxon>
        <taxon>Pterygota</taxon>
        <taxon>Neoptera</taxon>
        <taxon>Endopterygota</taxon>
        <taxon>Hymenoptera</taxon>
        <taxon>Apocrita</taxon>
        <taxon>Aculeata</taxon>
        <taxon>Apoidea</taxon>
        <taxon>Anthophila</taxon>
        <taxon>Apidae</taxon>
        <taxon>Xylocopa</taxon>
        <taxon>Xylocopa</taxon>
    </lineage>
</organism>
<proteinExistence type="predicted"/>
<dbReference type="PANTHER" id="PTHR47331">
    <property type="entry name" value="PHD-TYPE DOMAIN-CONTAINING PROTEIN"/>
    <property type="match status" value="1"/>
</dbReference>
<evidence type="ECO:0000313" key="2">
    <source>
        <dbReference type="EMBL" id="CAL7934824.1"/>
    </source>
</evidence>
<evidence type="ECO:0000256" key="1">
    <source>
        <dbReference type="SAM" id="MobiDB-lite"/>
    </source>
</evidence>
<accession>A0ABP1N1J8</accession>
<evidence type="ECO:0008006" key="4">
    <source>
        <dbReference type="Google" id="ProtNLM"/>
    </source>
</evidence>
<feature type="region of interest" description="Disordered" evidence="1">
    <location>
        <begin position="295"/>
        <end position="423"/>
    </location>
</feature>
<gene>
    <name evidence="2" type="ORF">XYLVIOL_LOCUS1230</name>
</gene>
<dbReference type="Proteomes" id="UP001642520">
    <property type="component" value="Unassembled WGS sequence"/>
</dbReference>
<dbReference type="PANTHER" id="PTHR47331:SF5">
    <property type="entry name" value="RIBONUCLEASE H"/>
    <property type="match status" value="1"/>
</dbReference>
<reference evidence="2 3" key="1">
    <citation type="submission" date="2024-08" db="EMBL/GenBank/DDBJ databases">
        <authorList>
            <person name="Will J Nash"/>
            <person name="Angela Man"/>
            <person name="Seanna McTaggart"/>
            <person name="Kendall Baker"/>
            <person name="Tom Barker"/>
            <person name="Leah Catchpole"/>
            <person name="Alex Durrant"/>
            <person name="Karim Gharbi"/>
            <person name="Naomi Irish"/>
            <person name="Gemy Kaithakottil"/>
            <person name="Debby Ku"/>
            <person name="Aaliyah Providence"/>
            <person name="Felix Shaw"/>
            <person name="David Swarbreck"/>
            <person name="Chris Watkins"/>
            <person name="Ann M. McCartney"/>
            <person name="Giulio Formenti"/>
            <person name="Alice Mouton"/>
            <person name="Noel Vella"/>
            <person name="Bjorn M von Reumont"/>
            <person name="Adriana Vella"/>
            <person name="Wilfried Haerty"/>
        </authorList>
    </citation>
    <scope>NUCLEOTIDE SEQUENCE [LARGE SCALE GENOMIC DNA]</scope>
</reference>
<keyword evidence="3" id="KW-1185">Reference proteome</keyword>
<feature type="compositionally biased region" description="Low complexity" evidence="1">
    <location>
        <begin position="336"/>
        <end position="347"/>
    </location>
</feature>
<feature type="compositionally biased region" description="Basic and acidic residues" evidence="1">
    <location>
        <begin position="296"/>
        <end position="310"/>
    </location>
</feature>
<dbReference type="EMBL" id="CAXAJV020001282">
    <property type="protein sequence ID" value="CAL7934824.1"/>
    <property type="molecule type" value="Genomic_DNA"/>
</dbReference>
<evidence type="ECO:0000313" key="3">
    <source>
        <dbReference type="Proteomes" id="UP001642520"/>
    </source>
</evidence>
<comment type="caution">
    <text evidence="2">The sequence shown here is derived from an EMBL/GenBank/DDBJ whole genome shotgun (WGS) entry which is preliminary data.</text>
</comment>
<dbReference type="Pfam" id="PF03564">
    <property type="entry name" value="DUF1759"/>
    <property type="match status" value="1"/>
</dbReference>
<dbReference type="InterPro" id="IPR005312">
    <property type="entry name" value="DUF1759"/>
</dbReference>
<name>A0ABP1N1J8_XYLVO</name>
<sequence>MATEQASKHLRDLKTKRRAFKGQITMFGTWVEGYVDSPQERAKLWDRMQRLRKQFDTFNEIQDELATIEKFEEVEAERYATTDLYDDVMANATVLLERLETRATQPSPVDTESSTSPYALAVRLPKIDLPKFDGRTEKWITFKDAFHTLIHTQSRLSNVQKLHYLRLSLSGKAEQAIEAFSITEQNYNAAWEHLCEIYDNKRVLVLRHAALLRDTPAMPDNSSESVRDLANHMQLHVRSLLALGRTEADFGNDLLASILISKMSNDTRTAWERTLSDTEVPNIHELFKFLNNASHQSKDCDSSNHRDTSKRSHPPRPQVNRPHTPPSPRQRQRVFATTTSRSESPSSPRERRRTPPSSPRERRRTPPSSPREQRRTPPSSPREQRRTPPTSPPRERRRTPPSSSSRAPRRPPPSGHTEKCPECSGEHPLYLCPRFRDNTVAQRIEVVRKTHVCYNCLRSNHRTEDCTARGCRVCGKQHNTKLHQDRQDA</sequence>